<reference evidence="1" key="1">
    <citation type="submission" date="2025-08" db="UniProtKB">
        <authorList>
            <consortium name="Ensembl"/>
        </authorList>
    </citation>
    <scope>IDENTIFICATION</scope>
</reference>
<dbReference type="Ensembl" id="ENSPMET00000027751.1">
    <property type="protein sequence ID" value="ENSPMEP00000018597.1"/>
    <property type="gene ID" value="ENSPMEG00000021557.1"/>
</dbReference>
<evidence type="ECO:0000313" key="2">
    <source>
        <dbReference type="Proteomes" id="UP000261480"/>
    </source>
</evidence>
<dbReference type="Proteomes" id="UP000261480">
    <property type="component" value="Unplaced"/>
</dbReference>
<evidence type="ECO:0000313" key="1">
    <source>
        <dbReference type="Ensembl" id="ENSPMEP00000018597.1"/>
    </source>
</evidence>
<name>A0A3B3XU46_9TELE</name>
<sequence>MQGFPRRPAKPGGAEACPAPCSCLGNTVDCHVVTHRHRQARGILQSDGMLLLSLQGKQPVYLVMLLFTPHLSA</sequence>
<protein>
    <submittedName>
        <fullName evidence="1">Uncharacterized protein</fullName>
    </submittedName>
</protein>
<dbReference type="AlphaFoldDB" id="A0A3B3XU46"/>
<organism evidence="1 2">
    <name type="scientific">Poecilia mexicana</name>
    <dbReference type="NCBI Taxonomy" id="48701"/>
    <lineage>
        <taxon>Eukaryota</taxon>
        <taxon>Metazoa</taxon>
        <taxon>Chordata</taxon>
        <taxon>Craniata</taxon>
        <taxon>Vertebrata</taxon>
        <taxon>Euteleostomi</taxon>
        <taxon>Actinopterygii</taxon>
        <taxon>Neopterygii</taxon>
        <taxon>Teleostei</taxon>
        <taxon>Neoteleostei</taxon>
        <taxon>Acanthomorphata</taxon>
        <taxon>Ovalentaria</taxon>
        <taxon>Atherinomorphae</taxon>
        <taxon>Cyprinodontiformes</taxon>
        <taxon>Poeciliidae</taxon>
        <taxon>Poeciliinae</taxon>
        <taxon>Poecilia</taxon>
    </lineage>
</organism>
<accession>A0A3B3XU46</accession>
<proteinExistence type="predicted"/>
<reference evidence="1" key="2">
    <citation type="submission" date="2025-09" db="UniProtKB">
        <authorList>
            <consortium name="Ensembl"/>
        </authorList>
    </citation>
    <scope>IDENTIFICATION</scope>
</reference>
<keyword evidence="2" id="KW-1185">Reference proteome</keyword>